<evidence type="ECO:0000313" key="2">
    <source>
        <dbReference type="EMBL" id="GIY71636.1"/>
    </source>
</evidence>
<reference evidence="2 3" key="1">
    <citation type="submission" date="2021-06" db="EMBL/GenBank/DDBJ databases">
        <title>Caerostris extrusa draft genome.</title>
        <authorList>
            <person name="Kono N."/>
            <person name="Arakawa K."/>
        </authorList>
    </citation>
    <scope>NUCLEOTIDE SEQUENCE [LARGE SCALE GENOMIC DNA]</scope>
</reference>
<proteinExistence type="predicted"/>
<comment type="caution">
    <text evidence="2">The sequence shown here is derived from an EMBL/GenBank/DDBJ whole genome shotgun (WGS) entry which is preliminary data.</text>
</comment>
<feature type="compositionally biased region" description="Basic and acidic residues" evidence="1">
    <location>
        <begin position="1"/>
        <end position="11"/>
    </location>
</feature>
<organism evidence="2 3">
    <name type="scientific">Caerostris extrusa</name>
    <name type="common">Bark spider</name>
    <name type="synonym">Caerostris bankana</name>
    <dbReference type="NCBI Taxonomy" id="172846"/>
    <lineage>
        <taxon>Eukaryota</taxon>
        <taxon>Metazoa</taxon>
        <taxon>Ecdysozoa</taxon>
        <taxon>Arthropoda</taxon>
        <taxon>Chelicerata</taxon>
        <taxon>Arachnida</taxon>
        <taxon>Araneae</taxon>
        <taxon>Araneomorphae</taxon>
        <taxon>Entelegynae</taxon>
        <taxon>Araneoidea</taxon>
        <taxon>Araneidae</taxon>
        <taxon>Caerostris</taxon>
    </lineage>
</organism>
<gene>
    <name evidence="2" type="ORF">CEXT_573181</name>
</gene>
<dbReference type="AlphaFoldDB" id="A0AAV4VN69"/>
<name>A0AAV4VN69_CAEEX</name>
<sequence length="161" mass="18314">MEDNTYKHENNDTNSSKNFESETLEDPKPTVDDKKTNQFFPPGKIQIAHDPENKILAHFVGESGDHLPCASEDSSRLDTQTNETVSSTLEKEIDTLESCSQKYSTNLLMSFENSLEVDKSINKQDVRKAKENLLLQMAAWKIILELLETFLSKKCLSLKLM</sequence>
<feature type="region of interest" description="Disordered" evidence="1">
    <location>
        <begin position="1"/>
        <end position="42"/>
    </location>
</feature>
<dbReference type="EMBL" id="BPLR01014837">
    <property type="protein sequence ID" value="GIY71636.1"/>
    <property type="molecule type" value="Genomic_DNA"/>
</dbReference>
<evidence type="ECO:0000256" key="1">
    <source>
        <dbReference type="SAM" id="MobiDB-lite"/>
    </source>
</evidence>
<accession>A0AAV4VN69</accession>
<dbReference type="Proteomes" id="UP001054945">
    <property type="component" value="Unassembled WGS sequence"/>
</dbReference>
<evidence type="ECO:0000313" key="3">
    <source>
        <dbReference type="Proteomes" id="UP001054945"/>
    </source>
</evidence>
<feature type="compositionally biased region" description="Basic and acidic residues" evidence="1">
    <location>
        <begin position="25"/>
        <end position="36"/>
    </location>
</feature>
<keyword evidence="3" id="KW-1185">Reference proteome</keyword>
<protein>
    <submittedName>
        <fullName evidence="2">Uncharacterized protein</fullName>
    </submittedName>
</protein>